<dbReference type="Gene3D" id="3.40.390.10">
    <property type="entry name" value="Collagenase (Catalytic Domain)"/>
    <property type="match status" value="1"/>
</dbReference>
<dbReference type="PANTHER" id="PTHR43660">
    <property type="entry name" value="DIPEPTIDYL CARBOXYPEPTIDASE"/>
    <property type="match status" value="1"/>
</dbReference>
<dbReference type="CDD" id="cd06456">
    <property type="entry name" value="M3A_DCP"/>
    <property type="match status" value="1"/>
</dbReference>
<dbReference type="Gene3D" id="1.20.1050.40">
    <property type="entry name" value="Endopeptidase. Chain P, domain 1"/>
    <property type="match status" value="1"/>
</dbReference>
<evidence type="ECO:0000313" key="10">
    <source>
        <dbReference type="Proteomes" id="UP000500961"/>
    </source>
</evidence>
<evidence type="ECO:0000259" key="8">
    <source>
        <dbReference type="Pfam" id="PF01432"/>
    </source>
</evidence>
<keyword evidence="5 7" id="KW-0862">Zinc</keyword>
<dbReference type="PANTHER" id="PTHR43660:SF1">
    <property type="entry name" value="DIPEPTIDYL CARBOXYPEPTIDASE"/>
    <property type="match status" value="1"/>
</dbReference>
<accession>A0A7D4BB34</accession>
<dbReference type="GO" id="GO:0005829">
    <property type="term" value="C:cytosol"/>
    <property type="evidence" value="ECO:0007669"/>
    <property type="project" value="TreeGrafter"/>
</dbReference>
<dbReference type="Gene3D" id="1.10.1370.10">
    <property type="entry name" value="Neurolysin, domain 3"/>
    <property type="match status" value="1"/>
</dbReference>
<dbReference type="PROSITE" id="PS51257">
    <property type="entry name" value="PROKAR_LIPOPROTEIN"/>
    <property type="match status" value="1"/>
</dbReference>
<dbReference type="GO" id="GO:0046872">
    <property type="term" value="F:metal ion binding"/>
    <property type="evidence" value="ECO:0007669"/>
    <property type="project" value="UniProtKB-UniRule"/>
</dbReference>
<evidence type="ECO:0000256" key="6">
    <source>
        <dbReference type="ARBA" id="ARBA00023049"/>
    </source>
</evidence>
<keyword evidence="10" id="KW-1185">Reference proteome</keyword>
<dbReference type="RefSeq" id="WP_173073877.1">
    <property type="nucleotide sequence ID" value="NZ_CP041345.1"/>
</dbReference>
<dbReference type="KEGG" id="ttz:FHG85_05730"/>
<keyword evidence="4 7" id="KW-0378">Hydrolase</keyword>
<dbReference type="Proteomes" id="UP000500961">
    <property type="component" value="Chromosome"/>
</dbReference>
<dbReference type="InterPro" id="IPR045090">
    <property type="entry name" value="Pept_M3A_M3B"/>
</dbReference>
<dbReference type="InterPro" id="IPR001567">
    <property type="entry name" value="Pept_M3A_M3B_dom"/>
</dbReference>
<dbReference type="InterPro" id="IPR024079">
    <property type="entry name" value="MetalloPept_cat_dom_sf"/>
</dbReference>
<dbReference type="AlphaFoldDB" id="A0A7D4BB34"/>
<dbReference type="InterPro" id="IPR024080">
    <property type="entry name" value="Neurolysin/TOP_N"/>
</dbReference>
<dbReference type="SUPFAM" id="SSF55486">
    <property type="entry name" value="Metalloproteases ('zincins'), catalytic domain"/>
    <property type="match status" value="1"/>
</dbReference>
<keyword evidence="6 7" id="KW-0482">Metalloprotease</keyword>
<dbReference type="FunFam" id="3.40.390.10:FF:000009">
    <property type="entry name" value="Oligopeptidase A"/>
    <property type="match status" value="1"/>
</dbReference>
<dbReference type="InterPro" id="IPR024077">
    <property type="entry name" value="Neurolysin/TOP_dom2"/>
</dbReference>
<proteinExistence type="inferred from homology"/>
<feature type="domain" description="Peptidase M3A/M3B catalytic" evidence="8">
    <location>
        <begin position="249"/>
        <end position="696"/>
    </location>
</feature>
<comment type="cofactor">
    <cofactor evidence="7">
        <name>Zn(2+)</name>
        <dbReference type="ChEBI" id="CHEBI:29105"/>
    </cofactor>
    <text evidence="7">Binds 1 zinc ion.</text>
</comment>
<dbReference type="Pfam" id="PF01432">
    <property type="entry name" value="Peptidase_M3"/>
    <property type="match status" value="1"/>
</dbReference>
<name>A0A7D4BB34_9BACT</name>
<reference evidence="9 10" key="1">
    <citation type="submission" date="2019-07" db="EMBL/GenBank/DDBJ databases">
        <title>Thalassofilum flectens gen. nov., sp. nov., a novel moderate thermophilic anaerobe from a shallow sea hot spring in Kunashir Island (Russia), representing a new family in the order Bacteroidales, and proposal of Thalassofilacea fam. nov.</title>
        <authorList>
            <person name="Kochetkova T.V."/>
            <person name="Podosokorskaya O.A."/>
            <person name="Novikov A."/>
            <person name="Elcheninov A.G."/>
            <person name="Toshchakov S.V."/>
            <person name="Kublanov I.V."/>
        </authorList>
    </citation>
    <scope>NUCLEOTIDE SEQUENCE [LARGE SCALE GENOMIC DNA]</scope>
    <source>
        <strain evidence="9 10">38-H</strain>
    </source>
</reference>
<evidence type="ECO:0000256" key="7">
    <source>
        <dbReference type="RuleBase" id="RU003435"/>
    </source>
</evidence>
<evidence type="ECO:0000256" key="1">
    <source>
        <dbReference type="ARBA" id="ARBA00006040"/>
    </source>
</evidence>
<evidence type="ECO:0000256" key="2">
    <source>
        <dbReference type="ARBA" id="ARBA00022670"/>
    </source>
</evidence>
<comment type="similarity">
    <text evidence="1 7">Belongs to the peptidase M3 family.</text>
</comment>
<dbReference type="EMBL" id="CP041345">
    <property type="protein sequence ID" value="QKG79780.1"/>
    <property type="molecule type" value="Genomic_DNA"/>
</dbReference>
<evidence type="ECO:0000256" key="4">
    <source>
        <dbReference type="ARBA" id="ARBA00022801"/>
    </source>
</evidence>
<keyword evidence="3 7" id="KW-0479">Metal-binding</keyword>
<evidence type="ECO:0000313" key="9">
    <source>
        <dbReference type="EMBL" id="QKG79780.1"/>
    </source>
</evidence>
<keyword evidence="2 7" id="KW-0645">Protease</keyword>
<evidence type="ECO:0000256" key="5">
    <source>
        <dbReference type="ARBA" id="ARBA00022833"/>
    </source>
</evidence>
<dbReference type="GO" id="GO:0004180">
    <property type="term" value="F:carboxypeptidase activity"/>
    <property type="evidence" value="ECO:0007669"/>
    <property type="project" value="TreeGrafter"/>
</dbReference>
<dbReference type="InterPro" id="IPR034005">
    <property type="entry name" value="M3A_DCP"/>
</dbReference>
<protein>
    <submittedName>
        <fullName evidence="9">M3 family metallopeptidase</fullName>
    </submittedName>
</protein>
<dbReference type="GO" id="GO:0004222">
    <property type="term" value="F:metalloendopeptidase activity"/>
    <property type="evidence" value="ECO:0007669"/>
    <property type="project" value="InterPro"/>
</dbReference>
<sequence>MRKTITLMLLSALFVSGCQKKTENPFFSEYKTPFGVPPFDEIKLEHYVPAFEKGIEEHQKEIDAIVNNEAEPTFENTILALDKSGRLLTKVSRVFYSLNSAETSPEMQALAREIAPKVTAHYDNISLNEKLFERIKKVYENRNELGLDSLQLRTVEKYYEDFVRNGANLNDEDKAKLREINQKLSELRIKFGENLLAETNKNFLLVIDKPEDLEGLSQDIIDAAAIEAKNRGYEGKWVFTLQKPSMIPFLQYSKKRELREKLYMGYVTRGNHNDEFDNKAIILEIAKLRAQKAKLLGYETYNHYIISKNMAKTPEAVYSFLNKVMEPALKAAIRDREAMQAIIDREGGNFKLASWDWWYYAEKLKKEKYDLDEAELKPYFKLENVREGMFYVANKLYGLTFTKRTDLPIYHPEVEVFEVKDENDNHVGLLYLDYHPRPGKRVGAWCGRFRQQTYENGKRIPPIVNIVTNFTRPTETTPALLTWDEVETLFHEFGHALHGLFTDGPYDRIAGSVPRDMVELPSQINEHWASQPEVLKYYAKHYETGEPMPDELIEKIQKSSTFNQGFATVEYIAAAILDLDWHSFTEPKDVDVLEFEKQSMDRIKLIPEIYPRYRSTYFNHIVGGYASGYYVYLWAEVLDADAFNAFVETGDIFNREVAAKFRKHILSDGGNDDGMKQYLKFRGKEPSIEPLLKNRGLY</sequence>
<evidence type="ECO:0000256" key="3">
    <source>
        <dbReference type="ARBA" id="ARBA00022723"/>
    </source>
</evidence>
<gene>
    <name evidence="9" type="ORF">FHG85_05730</name>
</gene>
<dbReference type="GO" id="GO:0006508">
    <property type="term" value="P:proteolysis"/>
    <property type="evidence" value="ECO:0007669"/>
    <property type="project" value="UniProtKB-KW"/>
</dbReference>
<organism evidence="9 10">
    <name type="scientific">Tenuifilum thalassicum</name>
    <dbReference type="NCBI Taxonomy" id="2590900"/>
    <lineage>
        <taxon>Bacteria</taxon>
        <taxon>Pseudomonadati</taxon>
        <taxon>Bacteroidota</taxon>
        <taxon>Bacteroidia</taxon>
        <taxon>Bacteroidales</taxon>
        <taxon>Tenuifilaceae</taxon>
        <taxon>Tenuifilum</taxon>
    </lineage>
</organism>